<evidence type="ECO:0000256" key="3">
    <source>
        <dbReference type="ARBA" id="ARBA00022527"/>
    </source>
</evidence>
<dbReference type="PROSITE" id="PS50012">
    <property type="entry name" value="RCC1_3"/>
    <property type="match status" value="4"/>
</dbReference>
<evidence type="ECO:0000256" key="7">
    <source>
        <dbReference type="ARBA" id="ARBA00022784"/>
    </source>
</evidence>
<dbReference type="AlphaFoldDB" id="A0A7R9KYX3"/>
<keyword evidence="4" id="KW-0808">Transferase</keyword>
<feature type="repeat" description="RCC1" evidence="9">
    <location>
        <begin position="89"/>
        <end position="141"/>
    </location>
</feature>
<dbReference type="EMBL" id="OC864388">
    <property type="protein sequence ID" value="CAD7631671.1"/>
    <property type="molecule type" value="Genomic_DNA"/>
</dbReference>
<dbReference type="SUPFAM" id="SSF50985">
    <property type="entry name" value="RCC1/BLIP-II"/>
    <property type="match status" value="1"/>
</dbReference>
<keyword evidence="12" id="KW-1185">Reference proteome</keyword>
<dbReference type="InterPro" id="IPR011051">
    <property type="entry name" value="RmlC_Cupin_sf"/>
</dbReference>
<evidence type="ECO:0000256" key="1">
    <source>
        <dbReference type="ARBA" id="ARBA00004759"/>
    </source>
</evidence>
<dbReference type="PANTHER" id="PTHR11042">
    <property type="entry name" value="EUKARYOTIC TRANSLATION INITIATION FACTOR 2-ALPHA KINASE EIF2-ALPHA KINASE -RELATED"/>
    <property type="match status" value="1"/>
</dbReference>
<dbReference type="PROSITE" id="PS50011">
    <property type="entry name" value="PROTEIN_KINASE_DOM"/>
    <property type="match status" value="1"/>
</dbReference>
<dbReference type="Gene3D" id="3.30.200.20">
    <property type="entry name" value="Phosphorylase Kinase, domain 1"/>
    <property type="match status" value="1"/>
</dbReference>
<feature type="non-terminal residue" evidence="11">
    <location>
        <position position="1"/>
    </location>
</feature>
<dbReference type="GO" id="GO:0016702">
    <property type="term" value="F:oxidoreductase activity, acting on single donors with incorporation of molecular oxygen, incorporation of two atoms of oxygen"/>
    <property type="evidence" value="ECO:0007669"/>
    <property type="project" value="InterPro"/>
</dbReference>
<keyword evidence="5" id="KW-0547">Nucleotide-binding</keyword>
<feature type="repeat" description="RCC1" evidence="9">
    <location>
        <begin position="142"/>
        <end position="204"/>
    </location>
</feature>
<protein>
    <recommendedName>
        <fullName evidence="10">Protein kinase domain-containing protein</fullName>
    </recommendedName>
</protein>
<dbReference type="CDD" id="cd00180">
    <property type="entry name" value="PKc"/>
    <property type="match status" value="1"/>
</dbReference>
<proteinExistence type="inferred from homology"/>
<reference evidence="11" key="1">
    <citation type="submission" date="2020-11" db="EMBL/GenBank/DDBJ databases">
        <authorList>
            <person name="Tran Van P."/>
        </authorList>
    </citation>
    <scope>NUCLEOTIDE SEQUENCE</scope>
</reference>
<evidence type="ECO:0000313" key="12">
    <source>
        <dbReference type="Proteomes" id="UP000759131"/>
    </source>
</evidence>
<dbReference type="OrthoDB" id="5337378at2759"/>
<dbReference type="Proteomes" id="UP000759131">
    <property type="component" value="Unassembled WGS sequence"/>
</dbReference>
<gene>
    <name evidence="11" type="ORF">OSB1V03_LOCUS12080</name>
</gene>
<dbReference type="GO" id="GO:0005524">
    <property type="term" value="F:ATP binding"/>
    <property type="evidence" value="ECO:0007669"/>
    <property type="project" value="UniProtKB-KW"/>
</dbReference>
<evidence type="ECO:0000313" key="11">
    <source>
        <dbReference type="EMBL" id="CAD7631671.1"/>
    </source>
</evidence>
<evidence type="ECO:0000256" key="2">
    <source>
        <dbReference type="ARBA" id="ARBA00006622"/>
    </source>
</evidence>
<keyword evidence="8" id="KW-0067">ATP-binding</keyword>
<comment type="similarity">
    <text evidence="2">Belongs to the cysteine dioxygenase family.</text>
</comment>
<dbReference type="UniPathway" id="UPA00012">
    <property type="reaction ID" value="UER00537"/>
</dbReference>
<dbReference type="Gene3D" id="2.60.120.10">
    <property type="entry name" value="Jelly Rolls"/>
    <property type="match status" value="1"/>
</dbReference>
<dbReference type="Pfam" id="PF05995">
    <property type="entry name" value="CDO_I"/>
    <property type="match status" value="1"/>
</dbReference>
<dbReference type="InterPro" id="IPR050339">
    <property type="entry name" value="CC_SR_Kinase"/>
</dbReference>
<dbReference type="Pfam" id="PF00415">
    <property type="entry name" value="RCC1"/>
    <property type="match status" value="3"/>
</dbReference>
<evidence type="ECO:0000256" key="9">
    <source>
        <dbReference type="PROSITE-ProRule" id="PRU00235"/>
    </source>
</evidence>
<dbReference type="SUPFAM" id="SSF51182">
    <property type="entry name" value="RmlC-like cupins"/>
    <property type="match status" value="1"/>
</dbReference>
<sequence>MSINSMKCNKNIIKEIKLFHVFDDILGYNVLFATNYDLLYGLGANHWGCLGLGHNQPFDTPVIIPELCHKNIQQFFIGGDFALAITEHQGVYGWGCNNSGQVANSDHMEGYLKPRPIPELNGLNITHISCGSYHSLALTGEGCVYGWGYDRYGQVGCGGGESSCRSPHSAVPVPKKLHFKHNNNEYKIKSVYCLSYSSFAIAYTGHVFSWGRNYFHNLGHPVAGNVGKPLMIASLSGVETVCSTGLITYFLSNEGSFGTVYKVRRKLDGQKYAVKTFDLQAQADFCDQSQLFKELNNLIKIRSDYVVHYLNSWFESDKYYLQMELCADSLRNILAAKRRAFGRQTAAQAMNSVEFFISCQLFKELVECVQYLHSSKPAVIHRNLKPDNVLIARTVRNGRYLKLSDFGLASLLDTSIAAANRDALYIAPEVIEGQKYDHKSDLYSVSKIGEQIFDFDLDECLYQSNNRAINTCVTKLQEILLRLGSDDPLDRPDCGRVLDRQCEWSIDECLALPTINTFDDLVKNLQIMFESDSIDVHYVQNLLQNYKSNPIEWKKYAHFDTN</sequence>
<feature type="repeat" description="RCC1" evidence="9">
    <location>
        <begin position="205"/>
        <end position="254"/>
    </location>
</feature>
<comment type="pathway">
    <text evidence="1">Organosulfur biosynthesis; taurine biosynthesis; hypotaurine from L-cysteine: step 1/2.</text>
</comment>
<evidence type="ECO:0000256" key="4">
    <source>
        <dbReference type="ARBA" id="ARBA00022679"/>
    </source>
</evidence>
<evidence type="ECO:0000256" key="5">
    <source>
        <dbReference type="ARBA" id="ARBA00022741"/>
    </source>
</evidence>
<dbReference type="SUPFAM" id="SSF56112">
    <property type="entry name" value="Protein kinase-like (PK-like)"/>
    <property type="match status" value="1"/>
</dbReference>
<dbReference type="PANTHER" id="PTHR11042:SF160">
    <property type="entry name" value="EUKARYOTIC TRANSLATION INITIATION FACTOR 2-ALPHA KINASE 1"/>
    <property type="match status" value="1"/>
</dbReference>
<dbReference type="InterPro" id="IPR009091">
    <property type="entry name" value="RCC1/BLIP-II"/>
</dbReference>
<dbReference type="InterPro" id="IPR000408">
    <property type="entry name" value="Reg_chr_condens"/>
</dbReference>
<dbReference type="Gene3D" id="2.130.10.30">
    <property type="entry name" value="Regulator of chromosome condensation 1/beta-lactamase-inhibitor protein II"/>
    <property type="match status" value="1"/>
</dbReference>
<evidence type="ECO:0000259" key="10">
    <source>
        <dbReference type="PROSITE" id="PS50011"/>
    </source>
</evidence>
<dbReference type="GO" id="GO:0005737">
    <property type="term" value="C:cytoplasm"/>
    <property type="evidence" value="ECO:0007669"/>
    <property type="project" value="TreeGrafter"/>
</dbReference>
<evidence type="ECO:0000256" key="8">
    <source>
        <dbReference type="ARBA" id="ARBA00022840"/>
    </source>
</evidence>
<dbReference type="InterPro" id="IPR000719">
    <property type="entry name" value="Prot_kinase_dom"/>
</dbReference>
<dbReference type="InterPro" id="IPR011009">
    <property type="entry name" value="Kinase-like_dom_sf"/>
</dbReference>
<keyword evidence="6" id="KW-0418">Kinase</keyword>
<dbReference type="Gene3D" id="1.10.510.10">
    <property type="entry name" value="Transferase(Phosphotransferase) domain 1"/>
    <property type="match status" value="1"/>
</dbReference>
<dbReference type="InterPro" id="IPR014710">
    <property type="entry name" value="RmlC-like_jellyroll"/>
</dbReference>
<organism evidence="11">
    <name type="scientific">Medioppia subpectinata</name>
    <dbReference type="NCBI Taxonomy" id="1979941"/>
    <lineage>
        <taxon>Eukaryota</taxon>
        <taxon>Metazoa</taxon>
        <taxon>Ecdysozoa</taxon>
        <taxon>Arthropoda</taxon>
        <taxon>Chelicerata</taxon>
        <taxon>Arachnida</taxon>
        <taxon>Acari</taxon>
        <taxon>Acariformes</taxon>
        <taxon>Sarcoptiformes</taxon>
        <taxon>Oribatida</taxon>
        <taxon>Brachypylina</taxon>
        <taxon>Oppioidea</taxon>
        <taxon>Oppiidae</taxon>
        <taxon>Medioppia</taxon>
    </lineage>
</organism>
<keyword evidence="7" id="KW-0883">Thioether bond</keyword>
<dbReference type="GO" id="GO:0042412">
    <property type="term" value="P:taurine biosynthetic process"/>
    <property type="evidence" value="ECO:0007669"/>
    <property type="project" value="UniProtKB-UniPathway"/>
</dbReference>
<dbReference type="Pfam" id="PF00069">
    <property type="entry name" value="Pkinase"/>
    <property type="match status" value="1"/>
</dbReference>
<dbReference type="EMBL" id="CAJPIZ010009813">
    <property type="protein sequence ID" value="CAG2112101.1"/>
    <property type="molecule type" value="Genomic_DNA"/>
</dbReference>
<feature type="domain" description="Protein kinase" evidence="10">
    <location>
        <begin position="246"/>
        <end position="505"/>
    </location>
</feature>
<dbReference type="GO" id="GO:0004694">
    <property type="term" value="F:eukaryotic translation initiation factor 2alpha kinase activity"/>
    <property type="evidence" value="ECO:0007669"/>
    <property type="project" value="TreeGrafter"/>
</dbReference>
<dbReference type="InterPro" id="IPR010300">
    <property type="entry name" value="CDO_1"/>
</dbReference>
<feature type="repeat" description="RCC1" evidence="9">
    <location>
        <begin position="37"/>
        <end position="88"/>
    </location>
</feature>
<name>A0A7R9KYX3_9ACAR</name>
<evidence type="ECO:0000256" key="6">
    <source>
        <dbReference type="ARBA" id="ARBA00022777"/>
    </source>
</evidence>
<dbReference type="PROSITE" id="PS00626">
    <property type="entry name" value="RCC1_2"/>
    <property type="match status" value="1"/>
</dbReference>
<dbReference type="GO" id="GO:0005506">
    <property type="term" value="F:iron ion binding"/>
    <property type="evidence" value="ECO:0007669"/>
    <property type="project" value="InterPro"/>
</dbReference>
<keyword evidence="3" id="KW-0723">Serine/threonine-protein kinase</keyword>
<dbReference type="GO" id="GO:0005634">
    <property type="term" value="C:nucleus"/>
    <property type="evidence" value="ECO:0007669"/>
    <property type="project" value="TreeGrafter"/>
</dbReference>
<accession>A0A7R9KYX3</accession>